<dbReference type="InterPro" id="IPR012400">
    <property type="entry name" value="Long_Oxdase"/>
</dbReference>
<comment type="function">
    <text evidence="3">Long-chain fatty alcohol oxidase involved in the omega-oxidation pathway of lipid degradation.</text>
</comment>
<dbReference type="GeneID" id="18933121"/>
<sequence length="728" mass="79965">MTINHEAEKEEEEEDYLKLLINQFNFNQTQLETLLNVLKTIIHSSASSSSSSNQTQHQLNSISFDSLPDYSINSFANDLISSLTVPSINDIKFALTILSNKYSNYLLTGYFNSFNNLTFQERQSILVNFSKSSLAIKRHIFSGLVLFPLSQSYHSSKHLIQSIGYPLNGDPKLLSQPNRAQKSYQFEFLNVQHGFHSILETDVLIIGSGAAGSVVASILSKSNHNVLVVEKGSYYPTEQSSIKQGRKMFEGNGMITTSDGKMNVLAASTFGGGTTVNWSASIQTPYHIRQAWSTQYGLPYFSTEGFTSDLNAVTHRLGVSNQFIQHSRSNQLFMKGCRDLGIHVDSIPQNTAGHTHDCGMCGWGCPFGEKQGATRTWLKDCAQAGGKFMKEAVVEKILFGNKPEDLINSPDYLQNHSSPSSSRSRAIGALVRVKNRSEPILIRARKAVVCSGGSINTPAVLLRSGLDGGGTVGVGLHLHPCSFVTGFFDEEIRPWEGSIMTSISCEVENLNGTHFGSKVEVMFSNPGQFAGIGAKWRSSESHKQDMMEYKNSFTLVIICRDRDQGRITINPKGEPVIDYGLSKFDGQSLLAGVIKGCEVMNRIGAKRINTPQFSVEPFIKNENKELNEEHFQRWIEEVQCAGISSGCGPIGTAHQMGSCPMGNNPTTSVIDENGKVWGMKSLYIADASVLPTSTGVNPAITTMGVAYHIGKCIEKEIGKGEFFEMSRL</sequence>
<evidence type="ECO:0000256" key="2">
    <source>
        <dbReference type="ARBA" id="ARBA00001974"/>
    </source>
</evidence>
<dbReference type="InterPro" id="IPR000172">
    <property type="entry name" value="GMC_OxRdtase_N"/>
</dbReference>
<proteinExistence type="inferred from homology"/>
<evidence type="ECO:0000256" key="1">
    <source>
        <dbReference type="ARBA" id="ARBA00000920"/>
    </source>
</evidence>
<keyword evidence="8" id="KW-0812">Transmembrane</keyword>
<evidence type="ECO:0000259" key="15">
    <source>
        <dbReference type="Pfam" id="PF00732"/>
    </source>
</evidence>
<dbReference type="Pfam" id="PF00732">
    <property type="entry name" value="GMC_oxred_N"/>
    <property type="match status" value="1"/>
</dbReference>
<evidence type="ECO:0000256" key="5">
    <source>
        <dbReference type="ARBA" id="ARBA00010790"/>
    </source>
</evidence>
<dbReference type="HOGENOM" id="CLU_008878_3_1_1"/>
<evidence type="ECO:0000256" key="14">
    <source>
        <dbReference type="PIRSR" id="PIRSR028937-1"/>
    </source>
</evidence>
<comment type="cofactor">
    <cofactor evidence="2">
        <name>FAD</name>
        <dbReference type="ChEBI" id="CHEBI:57692"/>
    </cofactor>
</comment>
<evidence type="ECO:0000256" key="7">
    <source>
        <dbReference type="ARBA" id="ARBA00022630"/>
    </source>
</evidence>
<keyword evidence="18" id="KW-1185">Reference proteome</keyword>
<dbReference type="GO" id="GO:0050660">
    <property type="term" value="F:flavin adenine dinucleotide binding"/>
    <property type="evidence" value="ECO:0007669"/>
    <property type="project" value="InterPro"/>
</dbReference>
<reference evidence="18" key="1">
    <citation type="journal article" date="2011" name="Proc. Natl. Acad. Sci. U.S.A.">
        <title>Obligate biotrophy features unraveled by the genomic analysis of rust fungi.</title>
        <authorList>
            <person name="Duplessis S."/>
            <person name="Cuomo C.A."/>
            <person name="Lin Y.-C."/>
            <person name="Aerts A."/>
            <person name="Tisserant E."/>
            <person name="Veneault-Fourrey C."/>
            <person name="Joly D.L."/>
            <person name="Hacquard S."/>
            <person name="Amselem J."/>
            <person name="Cantarel B.L."/>
            <person name="Chiu R."/>
            <person name="Coutinho P.M."/>
            <person name="Feau N."/>
            <person name="Field M."/>
            <person name="Frey P."/>
            <person name="Gelhaye E."/>
            <person name="Goldberg J."/>
            <person name="Grabherr M.G."/>
            <person name="Kodira C.D."/>
            <person name="Kohler A."/>
            <person name="Kuees U."/>
            <person name="Lindquist E.A."/>
            <person name="Lucas S.M."/>
            <person name="Mago R."/>
            <person name="Mauceli E."/>
            <person name="Morin E."/>
            <person name="Murat C."/>
            <person name="Pangilinan J.L."/>
            <person name="Park R."/>
            <person name="Pearson M."/>
            <person name="Quesneville H."/>
            <person name="Rouhier N."/>
            <person name="Sakthikumar S."/>
            <person name="Salamov A.A."/>
            <person name="Schmutz J."/>
            <person name="Selles B."/>
            <person name="Shapiro H."/>
            <person name="Tanguay P."/>
            <person name="Tuskan G.A."/>
            <person name="Henrissat B."/>
            <person name="Van de Peer Y."/>
            <person name="Rouze P."/>
            <person name="Ellis J.G."/>
            <person name="Dodds P.N."/>
            <person name="Schein J.E."/>
            <person name="Zhong S."/>
            <person name="Hamelin R.C."/>
            <person name="Grigoriev I.V."/>
            <person name="Szabo L.J."/>
            <person name="Martin F."/>
        </authorList>
    </citation>
    <scope>NUCLEOTIDE SEQUENCE [LARGE SCALE GENOMIC DNA]</scope>
    <source>
        <strain evidence="18">98AG31 / pathotype 3-4-7</strain>
    </source>
</reference>
<keyword evidence="7" id="KW-0285">Flavoprotein</keyword>
<evidence type="ECO:0000256" key="6">
    <source>
        <dbReference type="ARBA" id="ARBA00013125"/>
    </source>
</evidence>
<dbReference type="eggNOG" id="ENOG502QSD8">
    <property type="taxonomic scope" value="Eukaryota"/>
</dbReference>
<dbReference type="VEuPathDB" id="FungiDB:MELLADRAFT_78490"/>
<feature type="domain" description="Glucose-methanol-choline oxidoreductase N-terminal" evidence="15">
    <location>
        <begin position="247"/>
        <end position="481"/>
    </location>
</feature>
<protein>
    <recommendedName>
        <fullName evidence="6 13">Long-chain-alcohol oxidase</fullName>
        <ecNumber evidence="6 13">1.1.3.20</ecNumber>
    </recommendedName>
</protein>
<dbReference type="GO" id="GO:0016020">
    <property type="term" value="C:membrane"/>
    <property type="evidence" value="ECO:0007669"/>
    <property type="project" value="UniProtKB-SubCell"/>
</dbReference>
<evidence type="ECO:0000259" key="16">
    <source>
        <dbReference type="Pfam" id="PF05199"/>
    </source>
</evidence>
<dbReference type="PANTHER" id="PTHR46056:SF12">
    <property type="entry name" value="LONG-CHAIN-ALCOHOL OXIDASE"/>
    <property type="match status" value="1"/>
</dbReference>
<keyword evidence="12" id="KW-0472">Membrane</keyword>
<dbReference type="Proteomes" id="UP000001072">
    <property type="component" value="Unassembled WGS sequence"/>
</dbReference>
<organism evidence="18">
    <name type="scientific">Melampsora larici-populina (strain 98AG31 / pathotype 3-4-7)</name>
    <name type="common">Poplar leaf rust fungus</name>
    <dbReference type="NCBI Taxonomy" id="747676"/>
    <lineage>
        <taxon>Eukaryota</taxon>
        <taxon>Fungi</taxon>
        <taxon>Dikarya</taxon>
        <taxon>Basidiomycota</taxon>
        <taxon>Pucciniomycotina</taxon>
        <taxon>Pucciniomycetes</taxon>
        <taxon>Pucciniales</taxon>
        <taxon>Melampsoraceae</taxon>
        <taxon>Melampsora</taxon>
    </lineage>
</organism>
<feature type="domain" description="Glucose-methanol-choline oxidoreductase C-terminal" evidence="16">
    <location>
        <begin position="562"/>
        <end position="706"/>
    </location>
</feature>
<dbReference type="OrthoDB" id="269227at2759"/>
<dbReference type="EC" id="1.1.3.20" evidence="6 13"/>
<dbReference type="Gene3D" id="3.50.50.60">
    <property type="entry name" value="FAD/NAD(P)-binding domain"/>
    <property type="match status" value="2"/>
</dbReference>
<feature type="active site" description="Proton acceptor" evidence="14">
    <location>
        <position position="654"/>
    </location>
</feature>
<dbReference type="PANTHER" id="PTHR46056">
    <property type="entry name" value="LONG-CHAIN-ALCOHOL OXIDASE"/>
    <property type="match status" value="1"/>
</dbReference>
<evidence type="ECO:0000256" key="11">
    <source>
        <dbReference type="ARBA" id="ARBA00023002"/>
    </source>
</evidence>
<evidence type="ECO:0000256" key="10">
    <source>
        <dbReference type="ARBA" id="ARBA00022989"/>
    </source>
</evidence>
<evidence type="ECO:0000313" key="17">
    <source>
        <dbReference type="EMBL" id="EGG03784.1"/>
    </source>
</evidence>
<evidence type="ECO:0000313" key="18">
    <source>
        <dbReference type="Proteomes" id="UP000001072"/>
    </source>
</evidence>
<dbReference type="STRING" id="747676.F4RUZ8"/>
<dbReference type="InParanoid" id="F4RUZ8"/>
<comment type="catalytic activity">
    <reaction evidence="1 13">
        <text>a long-chain primary fatty alcohol + O2 = a long-chain fatty aldehyde + H2O2</text>
        <dbReference type="Rhea" id="RHEA:22756"/>
        <dbReference type="ChEBI" id="CHEBI:15379"/>
        <dbReference type="ChEBI" id="CHEBI:16240"/>
        <dbReference type="ChEBI" id="CHEBI:17176"/>
        <dbReference type="ChEBI" id="CHEBI:77396"/>
        <dbReference type="EC" id="1.1.3.20"/>
    </reaction>
</comment>
<evidence type="ECO:0000256" key="8">
    <source>
        <dbReference type="ARBA" id="ARBA00022692"/>
    </source>
</evidence>
<keyword evidence="10" id="KW-1133">Transmembrane helix</keyword>
<comment type="similarity">
    <text evidence="5 13">Belongs to the GMC oxidoreductase family.</text>
</comment>
<keyword evidence="9" id="KW-0274">FAD</keyword>
<dbReference type="Pfam" id="PF05199">
    <property type="entry name" value="GMC_oxred_C"/>
    <property type="match status" value="1"/>
</dbReference>
<keyword evidence="11 13" id="KW-0560">Oxidoreductase</keyword>
<accession>F4RUZ8</accession>
<dbReference type="PIRSF" id="PIRSF028937">
    <property type="entry name" value="Lg_Ch_AO"/>
    <property type="match status" value="1"/>
</dbReference>
<dbReference type="SUPFAM" id="SSF51905">
    <property type="entry name" value="FAD/NAD(P)-binding domain"/>
    <property type="match status" value="1"/>
</dbReference>
<evidence type="ECO:0000256" key="4">
    <source>
        <dbReference type="ARBA" id="ARBA00004370"/>
    </source>
</evidence>
<dbReference type="EMBL" id="GL883122">
    <property type="protein sequence ID" value="EGG03784.1"/>
    <property type="molecule type" value="Genomic_DNA"/>
</dbReference>
<dbReference type="KEGG" id="mlr:MELLADRAFT_78490"/>
<dbReference type="GO" id="GO:0046577">
    <property type="term" value="F:long-chain-alcohol oxidase activity"/>
    <property type="evidence" value="ECO:0007669"/>
    <property type="project" value="UniProtKB-EC"/>
</dbReference>
<evidence type="ECO:0000256" key="9">
    <source>
        <dbReference type="ARBA" id="ARBA00022827"/>
    </source>
</evidence>
<evidence type="ECO:0000256" key="3">
    <source>
        <dbReference type="ARBA" id="ARBA00003842"/>
    </source>
</evidence>
<dbReference type="InterPro" id="IPR007867">
    <property type="entry name" value="GMC_OxRtase_C"/>
</dbReference>
<evidence type="ECO:0000256" key="12">
    <source>
        <dbReference type="ARBA" id="ARBA00023136"/>
    </source>
</evidence>
<dbReference type="InterPro" id="IPR036188">
    <property type="entry name" value="FAD/NAD-bd_sf"/>
</dbReference>
<name>F4RUZ8_MELLP</name>
<evidence type="ECO:0000256" key="13">
    <source>
        <dbReference type="PIRNR" id="PIRNR028937"/>
    </source>
</evidence>
<dbReference type="Pfam" id="PF13450">
    <property type="entry name" value="NAD_binding_8"/>
    <property type="match status" value="1"/>
</dbReference>
<dbReference type="AlphaFoldDB" id="F4RUZ8"/>
<comment type="subcellular location">
    <subcellularLocation>
        <location evidence="4">Membrane</location>
    </subcellularLocation>
</comment>
<dbReference type="RefSeq" id="XP_007412898.1">
    <property type="nucleotide sequence ID" value="XM_007412836.1"/>
</dbReference>
<gene>
    <name evidence="17" type="ORF">MELLADRAFT_78490</name>
</gene>